<keyword evidence="6 8" id="KW-0802">TPR repeat</keyword>
<comment type="subcellular location">
    <subcellularLocation>
        <location evidence="2">Cytoplasm</location>
    </subcellularLocation>
    <subcellularLocation>
        <location evidence="1">Peroxisome</location>
    </subcellularLocation>
</comment>
<dbReference type="Proteomes" id="UP001219933">
    <property type="component" value="Chromosome 5"/>
</dbReference>
<dbReference type="InterPro" id="IPR024111">
    <property type="entry name" value="PEX5/PEX5L"/>
</dbReference>
<evidence type="ECO:0000256" key="9">
    <source>
        <dbReference type="SAM" id="MobiDB-lite"/>
    </source>
</evidence>
<dbReference type="SUPFAM" id="SSF48452">
    <property type="entry name" value="TPR-like"/>
    <property type="match status" value="1"/>
</dbReference>
<comment type="similarity">
    <text evidence="3">Belongs to the peroxisomal targeting signal receptor family.</text>
</comment>
<evidence type="ECO:0000313" key="11">
    <source>
        <dbReference type="Proteomes" id="UP001219933"/>
    </source>
</evidence>
<evidence type="ECO:0008006" key="12">
    <source>
        <dbReference type="Google" id="ProtNLM"/>
    </source>
</evidence>
<dbReference type="Pfam" id="PF13181">
    <property type="entry name" value="TPR_8"/>
    <property type="match status" value="2"/>
</dbReference>
<dbReference type="InterPro" id="IPR011990">
    <property type="entry name" value="TPR-like_helical_dom_sf"/>
</dbReference>
<keyword evidence="4" id="KW-0963">Cytoplasm</keyword>
<evidence type="ECO:0000256" key="8">
    <source>
        <dbReference type="PROSITE-ProRule" id="PRU00339"/>
    </source>
</evidence>
<evidence type="ECO:0000256" key="3">
    <source>
        <dbReference type="ARBA" id="ARBA00005348"/>
    </source>
</evidence>
<keyword evidence="7" id="KW-0576">Peroxisome</keyword>
<dbReference type="GO" id="GO:0005829">
    <property type="term" value="C:cytosol"/>
    <property type="evidence" value="ECO:0007669"/>
    <property type="project" value="TreeGrafter"/>
</dbReference>
<keyword evidence="5" id="KW-0677">Repeat</keyword>
<organism evidence="10 11">
    <name type="scientific">Malassezia cuniculi</name>
    <dbReference type="NCBI Taxonomy" id="948313"/>
    <lineage>
        <taxon>Eukaryota</taxon>
        <taxon>Fungi</taxon>
        <taxon>Dikarya</taxon>
        <taxon>Basidiomycota</taxon>
        <taxon>Ustilaginomycotina</taxon>
        <taxon>Malasseziomycetes</taxon>
        <taxon>Malasseziales</taxon>
        <taxon>Malasseziaceae</taxon>
        <taxon>Malassezia</taxon>
    </lineage>
</organism>
<dbReference type="GO" id="GO:0016560">
    <property type="term" value="P:protein import into peroxisome matrix, docking"/>
    <property type="evidence" value="ECO:0007669"/>
    <property type="project" value="TreeGrafter"/>
</dbReference>
<sequence length="723" mass="79507">MSLPDMIGGASCGPVNPLQQLGKRFGHDRGAQFDTQRPAPEMGHANFRTRGASAENPEFFSGAATGPFDVAPLREALPQPLVHHAGPARADFEASFKQSRGASTSRAAPSWANDFMAAGPRAQAVPAKAGGPSVAQRPAGMPMQSMRPMLRPMAAMPQMHAPGPHMQHHAEPHLAESSWESAYTQWEALQKETLADGVDGDELARTAARLLSSVEHDTGAKFQQSQFLALMKKLRDREAVVDGSEIVEAGKGKTREAPLRDSLADMLAEGALQSNNLMAPPAQALDPEVQKELEELWAEEDRQREGVSSRAFVGDGGNVAERMREDEEDAREFARWSSAAPRVSGAQSSWEEAIDDDFVGRAWTGMQGSGVRNAQDNEWDKLQSDWDEFEATTAGIRRTRISEPFPFEAPQYRFNENNPYVHATTRHHAAHSAGVRHVNALSDSVLECEAQVQHDPTDAGAWYNLGIRQQENEREIQAIAALRRAVELDPNMQDAWLALAVSYTNENDRAETLAAIERWIDTATDYSDVVMAYRTSAGTQKPSEERRIVGELMAMARASMSRPGDSQTADVQVALGVLFNASSEYDKAVDCFSTALSMRPDDYLLYNRIGATLSNSGRSDEAIMYYEHALNMRPGFARCHFNMSISCLNLKNYQEAAEHAYTALTLQNASDDDGVPMGKNLQSTNLWETLRVSLELMDRPDLASKTLARDISKISLEDILQTS</sequence>
<evidence type="ECO:0000256" key="4">
    <source>
        <dbReference type="ARBA" id="ARBA00022490"/>
    </source>
</evidence>
<feature type="region of interest" description="Disordered" evidence="9">
    <location>
        <begin position="1"/>
        <end position="22"/>
    </location>
</feature>
<protein>
    <recommendedName>
        <fullName evidence="12">Peroxisomal targeting signal receptor</fullName>
    </recommendedName>
</protein>
<dbReference type="AlphaFoldDB" id="A0AAF0J7C9"/>
<feature type="repeat" description="TPR" evidence="8">
    <location>
        <begin position="459"/>
        <end position="492"/>
    </location>
</feature>
<reference evidence="10" key="1">
    <citation type="submission" date="2023-03" db="EMBL/GenBank/DDBJ databases">
        <title>Mating type loci evolution in Malassezia.</title>
        <authorList>
            <person name="Coelho M.A."/>
        </authorList>
    </citation>
    <scope>NUCLEOTIDE SEQUENCE</scope>
    <source>
        <strain evidence="10">CBS 11721</strain>
    </source>
</reference>
<dbReference type="PANTHER" id="PTHR10130:SF0">
    <property type="entry name" value="GH08708P"/>
    <property type="match status" value="1"/>
</dbReference>
<dbReference type="PROSITE" id="PS50005">
    <property type="entry name" value="TPR"/>
    <property type="match status" value="3"/>
</dbReference>
<gene>
    <name evidence="10" type="ORF">MCUN1_003372</name>
</gene>
<dbReference type="Gene3D" id="1.25.40.10">
    <property type="entry name" value="Tetratricopeptide repeat domain"/>
    <property type="match status" value="1"/>
</dbReference>
<proteinExistence type="inferred from homology"/>
<feature type="repeat" description="TPR" evidence="8">
    <location>
        <begin position="603"/>
        <end position="636"/>
    </location>
</feature>
<evidence type="ECO:0000256" key="7">
    <source>
        <dbReference type="ARBA" id="ARBA00023140"/>
    </source>
</evidence>
<evidence type="ECO:0000256" key="6">
    <source>
        <dbReference type="ARBA" id="ARBA00022803"/>
    </source>
</evidence>
<evidence type="ECO:0000313" key="10">
    <source>
        <dbReference type="EMBL" id="WFD36492.1"/>
    </source>
</evidence>
<name>A0AAF0J7C9_9BASI</name>
<feature type="repeat" description="TPR" evidence="8">
    <location>
        <begin position="569"/>
        <end position="602"/>
    </location>
</feature>
<keyword evidence="11" id="KW-1185">Reference proteome</keyword>
<dbReference type="GO" id="GO:0005778">
    <property type="term" value="C:peroxisomal membrane"/>
    <property type="evidence" value="ECO:0007669"/>
    <property type="project" value="TreeGrafter"/>
</dbReference>
<evidence type="ECO:0000256" key="2">
    <source>
        <dbReference type="ARBA" id="ARBA00004496"/>
    </source>
</evidence>
<evidence type="ECO:0000256" key="5">
    <source>
        <dbReference type="ARBA" id="ARBA00022737"/>
    </source>
</evidence>
<dbReference type="EMBL" id="CP119881">
    <property type="protein sequence ID" value="WFD36492.1"/>
    <property type="molecule type" value="Genomic_DNA"/>
</dbReference>
<dbReference type="InterPro" id="IPR019734">
    <property type="entry name" value="TPR_rpt"/>
</dbReference>
<dbReference type="SMART" id="SM00028">
    <property type="entry name" value="TPR"/>
    <property type="match status" value="4"/>
</dbReference>
<dbReference type="PANTHER" id="PTHR10130">
    <property type="entry name" value="PEROXISOMAL TARGETING SIGNAL 1 RECEPTOR PEX5"/>
    <property type="match status" value="1"/>
</dbReference>
<accession>A0AAF0J7C9</accession>
<dbReference type="GO" id="GO:0005052">
    <property type="term" value="F:peroxisome matrix targeting signal-1 binding"/>
    <property type="evidence" value="ECO:0007669"/>
    <property type="project" value="TreeGrafter"/>
</dbReference>
<evidence type="ECO:0000256" key="1">
    <source>
        <dbReference type="ARBA" id="ARBA00004275"/>
    </source>
</evidence>